<reference evidence="1 2" key="2">
    <citation type="submission" date="2015-10" db="EMBL/GenBank/DDBJ databases">
        <title>Comparative genomics and high-throughput reverse genetic screens identify a new phytobacterial MAMP and an Arabidopsis receptor required for immune elicitation.</title>
        <authorList>
            <person name="Mott G.A."/>
            <person name="Thakur S."/>
            <person name="Wang P.W."/>
            <person name="Desveaux D."/>
            <person name="Guttman D.S."/>
        </authorList>
    </citation>
    <scope>NUCLEOTIDE SEQUENCE [LARGE SCALE GENOMIC DNA]</scope>
    <source>
        <strain evidence="1 2">0788_9</strain>
    </source>
</reference>
<organism evidence="1 2">
    <name type="scientific">Pseudomonas syringae pv. cilantro</name>
    <dbReference type="NCBI Taxonomy" id="81035"/>
    <lineage>
        <taxon>Bacteria</taxon>
        <taxon>Pseudomonadati</taxon>
        <taxon>Pseudomonadota</taxon>
        <taxon>Gammaproteobacteria</taxon>
        <taxon>Pseudomonadales</taxon>
        <taxon>Pseudomonadaceae</taxon>
        <taxon>Pseudomonas</taxon>
        <taxon>Pseudomonas syringae</taxon>
    </lineage>
</organism>
<dbReference type="EMBL" id="LGLN01000056">
    <property type="protein sequence ID" value="KPC30021.1"/>
    <property type="molecule type" value="Genomic_DNA"/>
</dbReference>
<reference evidence="1 2" key="1">
    <citation type="submission" date="2015-07" db="EMBL/GenBank/DDBJ databases">
        <authorList>
            <person name="Noorani M."/>
        </authorList>
    </citation>
    <scope>NUCLEOTIDE SEQUENCE [LARGE SCALE GENOMIC DNA]</scope>
    <source>
        <strain evidence="1 2">0788_9</strain>
    </source>
</reference>
<protein>
    <submittedName>
        <fullName evidence="1">Uncharacterized protein</fullName>
    </submittedName>
</protein>
<comment type="caution">
    <text evidence="1">The sequence shown here is derived from an EMBL/GenBank/DDBJ whole genome shotgun (WGS) entry which is preliminary data.</text>
</comment>
<dbReference type="Proteomes" id="UP000037891">
    <property type="component" value="Unassembled WGS sequence"/>
</dbReference>
<dbReference type="AlphaFoldDB" id="A0A0N0X9R1"/>
<gene>
    <name evidence="1" type="ORF">ABJ99_1400</name>
</gene>
<dbReference type="PATRIC" id="fig|81035.3.peg.1488"/>
<sequence length="57" mass="6641">MKQRDNPVFSFYNALRQLQTLGCWKFCFGSHLGKQGYFAAAQQKIRKDFVRLALLIS</sequence>
<name>A0A0N0X9R1_PSESX</name>
<accession>A0A0N0X9R1</accession>
<evidence type="ECO:0000313" key="2">
    <source>
        <dbReference type="Proteomes" id="UP000037891"/>
    </source>
</evidence>
<proteinExistence type="predicted"/>
<evidence type="ECO:0000313" key="1">
    <source>
        <dbReference type="EMBL" id="KPC30021.1"/>
    </source>
</evidence>